<dbReference type="InterPro" id="IPR045328">
    <property type="entry name" value="Kre9/Knh1"/>
</dbReference>
<keyword evidence="9" id="KW-1185">Reference proteome</keyword>
<evidence type="ECO:0000256" key="2">
    <source>
        <dbReference type="ARBA" id="ARBA00006816"/>
    </source>
</evidence>
<reference evidence="8 9" key="1">
    <citation type="journal article" date="2016" name="Proc. Natl. Acad. Sci. U.S.A.">
        <title>Comparative genomics of biotechnologically important yeasts.</title>
        <authorList>
            <person name="Riley R."/>
            <person name="Haridas S."/>
            <person name="Wolfe K.H."/>
            <person name="Lopes M.R."/>
            <person name="Hittinger C.T."/>
            <person name="Goeker M."/>
            <person name="Salamov A.A."/>
            <person name="Wisecaver J.H."/>
            <person name="Long T.M."/>
            <person name="Calvey C.H."/>
            <person name="Aerts A.L."/>
            <person name="Barry K.W."/>
            <person name="Choi C."/>
            <person name="Clum A."/>
            <person name="Coughlan A.Y."/>
            <person name="Deshpande S."/>
            <person name="Douglass A.P."/>
            <person name="Hanson S.J."/>
            <person name="Klenk H.-P."/>
            <person name="LaButti K.M."/>
            <person name="Lapidus A."/>
            <person name="Lindquist E.A."/>
            <person name="Lipzen A.M."/>
            <person name="Meier-Kolthoff J.P."/>
            <person name="Ohm R.A."/>
            <person name="Otillar R.P."/>
            <person name="Pangilinan J.L."/>
            <person name="Peng Y."/>
            <person name="Rokas A."/>
            <person name="Rosa C.A."/>
            <person name="Scheuner C."/>
            <person name="Sibirny A.A."/>
            <person name="Slot J.C."/>
            <person name="Stielow J.B."/>
            <person name="Sun H."/>
            <person name="Kurtzman C.P."/>
            <person name="Blackwell M."/>
            <person name="Grigoriev I.V."/>
            <person name="Jeffries T.W."/>
        </authorList>
    </citation>
    <scope>NUCLEOTIDE SEQUENCE [LARGE SCALE GENOMIC DNA]</scope>
    <source>
        <strain evidence="8 9">DSM 6958</strain>
    </source>
</reference>
<proteinExistence type="inferred from homology"/>
<evidence type="ECO:0000256" key="4">
    <source>
        <dbReference type="SAM" id="MobiDB-lite"/>
    </source>
</evidence>
<feature type="region of interest" description="Disordered" evidence="4">
    <location>
        <begin position="137"/>
        <end position="159"/>
    </location>
</feature>
<dbReference type="InterPro" id="IPR008659">
    <property type="entry name" value="Kre9/Knh1_C"/>
</dbReference>
<dbReference type="GO" id="GO:0006078">
    <property type="term" value="P:(1-&gt;6)-beta-D-glucan biosynthetic process"/>
    <property type="evidence" value="ECO:0007669"/>
    <property type="project" value="InterPro"/>
</dbReference>
<feature type="domain" description="Yeast cell wall synthesis Kre9/Knh1-like N-terminal" evidence="7">
    <location>
        <begin position="30"/>
        <end position="132"/>
    </location>
</feature>
<feature type="compositionally biased region" description="Polar residues" evidence="4">
    <location>
        <begin position="137"/>
        <end position="149"/>
    </location>
</feature>
<dbReference type="Pfam" id="PF05390">
    <property type="entry name" value="Kre9_KNH1_C"/>
    <property type="match status" value="1"/>
</dbReference>
<comment type="similarity">
    <text evidence="2">Belongs to the KRE9/KNH1 family.</text>
</comment>
<feature type="chain" id="PRO_5009133949" evidence="5">
    <location>
        <begin position="24"/>
        <end position="277"/>
    </location>
</feature>
<dbReference type="PANTHER" id="PTHR28154:SF1">
    <property type="entry name" value="CELL WALL SYNTHESIS PROTEIN KNH1-RELATED"/>
    <property type="match status" value="1"/>
</dbReference>
<evidence type="ECO:0000259" key="7">
    <source>
        <dbReference type="Pfam" id="PF10342"/>
    </source>
</evidence>
<name>A0A1E3PSS3_9ASCO</name>
<dbReference type="AlphaFoldDB" id="A0A1E3PSS3"/>
<evidence type="ECO:0000259" key="6">
    <source>
        <dbReference type="Pfam" id="PF05390"/>
    </source>
</evidence>
<dbReference type="OrthoDB" id="2432613at2759"/>
<dbReference type="Proteomes" id="UP000095009">
    <property type="component" value="Unassembled WGS sequence"/>
</dbReference>
<evidence type="ECO:0000313" key="8">
    <source>
        <dbReference type="EMBL" id="ODQ67972.1"/>
    </source>
</evidence>
<organism evidence="8 9">
    <name type="scientific">Nadsonia fulvescens var. elongata DSM 6958</name>
    <dbReference type="NCBI Taxonomy" id="857566"/>
    <lineage>
        <taxon>Eukaryota</taxon>
        <taxon>Fungi</taxon>
        <taxon>Dikarya</taxon>
        <taxon>Ascomycota</taxon>
        <taxon>Saccharomycotina</taxon>
        <taxon>Dipodascomycetes</taxon>
        <taxon>Dipodascales</taxon>
        <taxon>Dipodascales incertae sedis</taxon>
        <taxon>Nadsonia</taxon>
    </lineage>
</organism>
<protein>
    <submittedName>
        <fullName evidence="8">Cell wall synthesis KRE9KNH1</fullName>
    </submittedName>
</protein>
<comment type="function">
    <text evidence="1">Involved in cell wall beta(1-&gt;6) glucan synthesis.</text>
</comment>
<evidence type="ECO:0000256" key="3">
    <source>
        <dbReference type="ARBA" id="ARBA00022729"/>
    </source>
</evidence>
<dbReference type="PANTHER" id="PTHR28154">
    <property type="entry name" value="CELL WALL SYNTHESIS PROTEIN KNH1-RELATED"/>
    <property type="match status" value="1"/>
</dbReference>
<dbReference type="InterPro" id="IPR018466">
    <property type="entry name" value="Kre9/Knh1-like_N"/>
</dbReference>
<dbReference type="Pfam" id="PF10342">
    <property type="entry name" value="Kre9_KNH"/>
    <property type="match status" value="1"/>
</dbReference>
<feature type="signal peptide" evidence="5">
    <location>
        <begin position="1"/>
        <end position="23"/>
    </location>
</feature>
<feature type="domain" description="Yeast cell wall synthesis Kre9/Knh1 C-terminal" evidence="6">
    <location>
        <begin position="168"/>
        <end position="260"/>
    </location>
</feature>
<keyword evidence="3 5" id="KW-0732">Signal</keyword>
<dbReference type="GO" id="GO:0042546">
    <property type="term" value="P:cell wall biogenesis"/>
    <property type="evidence" value="ECO:0007669"/>
    <property type="project" value="InterPro"/>
</dbReference>
<dbReference type="GO" id="GO:0031505">
    <property type="term" value="P:fungal-type cell wall organization"/>
    <property type="evidence" value="ECO:0007669"/>
    <property type="project" value="TreeGrafter"/>
</dbReference>
<evidence type="ECO:0000256" key="1">
    <source>
        <dbReference type="ARBA" id="ARBA00004010"/>
    </source>
</evidence>
<dbReference type="GO" id="GO:0005576">
    <property type="term" value="C:extracellular region"/>
    <property type="evidence" value="ECO:0007669"/>
    <property type="project" value="TreeGrafter"/>
</dbReference>
<evidence type="ECO:0000313" key="9">
    <source>
        <dbReference type="Proteomes" id="UP000095009"/>
    </source>
</evidence>
<gene>
    <name evidence="8" type="ORF">NADFUDRAFT_44668</name>
</gene>
<sequence length="277" mass="29151">MSKYSFLPFFSALILLFATFVSADFTVIGPAAGSTYTGGSTVVVQWKDDGESPALDTFDTLQVLICTGPNSGIDCDNITPLATLTTAADIDAGKTSVVIPPTVGSNGLWFFQVYALKADKSSLWRYSARFTLSGMTGTARKATSGSDTTRPAGGSVAGSTVTSGAEYSASFTVPYPLQSGPTKFAPMQQQPGTKVTVSVASRRFPTSAVTYYSSVRKSPDAVSTITPGWSYTTGVATNYATPAPNPSINSYYPASAKLASLRASASAARRLRRRWVD</sequence>
<dbReference type="STRING" id="857566.A0A1E3PSS3"/>
<accession>A0A1E3PSS3</accession>
<dbReference type="EMBL" id="KV454406">
    <property type="protein sequence ID" value="ODQ67972.1"/>
    <property type="molecule type" value="Genomic_DNA"/>
</dbReference>
<evidence type="ECO:0000256" key="5">
    <source>
        <dbReference type="SAM" id="SignalP"/>
    </source>
</evidence>